<feature type="chain" id="PRO_5041635774" evidence="1">
    <location>
        <begin position="24"/>
        <end position="147"/>
    </location>
</feature>
<evidence type="ECO:0000313" key="3">
    <source>
        <dbReference type="Proteomes" id="UP001187531"/>
    </source>
</evidence>
<reference evidence="2" key="1">
    <citation type="submission" date="2023-07" db="EMBL/GenBank/DDBJ databases">
        <title>Chromosome-level genome assembly of Artemia franciscana.</title>
        <authorList>
            <person name="Jo E."/>
        </authorList>
    </citation>
    <scope>NUCLEOTIDE SEQUENCE</scope>
    <source>
        <tissue evidence="2">Whole body</tissue>
    </source>
</reference>
<evidence type="ECO:0000313" key="2">
    <source>
        <dbReference type="EMBL" id="KAK2707520.1"/>
    </source>
</evidence>
<sequence>MGRIESVLAFISLLLVFVSIVNGSPSIGDSQPSRKEQVPKAFNQHVLLDKIFAKMDASQRKLLNGMQKADFQKAIDGPCGQSLLCNALLDSTDEKKLNQIEKRATLFIQMLDKGEAKGLYHMLRDVISAARKKDCSRFACEQGLRQS</sequence>
<feature type="signal peptide" evidence="1">
    <location>
        <begin position="1"/>
        <end position="23"/>
    </location>
</feature>
<accession>A0AA88L4E8</accession>
<proteinExistence type="predicted"/>
<keyword evidence="3" id="KW-1185">Reference proteome</keyword>
<organism evidence="2 3">
    <name type="scientific">Artemia franciscana</name>
    <name type="common">Brine shrimp</name>
    <name type="synonym">Artemia sanfranciscana</name>
    <dbReference type="NCBI Taxonomy" id="6661"/>
    <lineage>
        <taxon>Eukaryota</taxon>
        <taxon>Metazoa</taxon>
        <taxon>Ecdysozoa</taxon>
        <taxon>Arthropoda</taxon>
        <taxon>Crustacea</taxon>
        <taxon>Branchiopoda</taxon>
        <taxon>Anostraca</taxon>
        <taxon>Artemiidae</taxon>
        <taxon>Artemia</taxon>
    </lineage>
</organism>
<gene>
    <name evidence="2" type="ORF">QYM36_015284</name>
</gene>
<evidence type="ECO:0000256" key="1">
    <source>
        <dbReference type="SAM" id="SignalP"/>
    </source>
</evidence>
<dbReference type="Proteomes" id="UP001187531">
    <property type="component" value="Unassembled WGS sequence"/>
</dbReference>
<dbReference type="EMBL" id="JAVRJZ010000019">
    <property type="protein sequence ID" value="KAK2707520.1"/>
    <property type="molecule type" value="Genomic_DNA"/>
</dbReference>
<keyword evidence="1" id="KW-0732">Signal</keyword>
<protein>
    <submittedName>
        <fullName evidence="2">Uncharacterized protein</fullName>
    </submittedName>
</protein>
<dbReference type="AlphaFoldDB" id="A0AA88L4E8"/>
<name>A0AA88L4E8_ARTSF</name>
<comment type="caution">
    <text evidence="2">The sequence shown here is derived from an EMBL/GenBank/DDBJ whole genome shotgun (WGS) entry which is preliminary data.</text>
</comment>